<proteinExistence type="inferred from homology"/>
<comment type="caution">
    <text evidence="8">The sequence shown here is derived from an EMBL/GenBank/DDBJ whole genome shotgun (WGS) entry which is preliminary data.</text>
</comment>
<feature type="transmembrane region" description="Helical" evidence="6">
    <location>
        <begin position="162"/>
        <end position="187"/>
    </location>
</feature>
<dbReference type="Proteomes" id="UP000015354">
    <property type="component" value="Unassembled WGS sequence"/>
</dbReference>
<dbReference type="AlphaFoldDB" id="S9UVG8"/>
<dbReference type="PANTHER" id="PTHR12385">
    <property type="entry name" value="CHOLINE TRANSPORTER-LIKE (SLC FAMILY 44)"/>
    <property type="match status" value="1"/>
</dbReference>
<feature type="transmembrane region" description="Helical" evidence="6">
    <location>
        <begin position="401"/>
        <end position="421"/>
    </location>
</feature>
<evidence type="ECO:0000313" key="8">
    <source>
        <dbReference type="EMBL" id="EPY18501.1"/>
    </source>
</evidence>
<evidence type="ECO:0000256" key="1">
    <source>
        <dbReference type="ARBA" id="ARBA00004141"/>
    </source>
</evidence>
<dbReference type="EMBL" id="ATMH01009906">
    <property type="protein sequence ID" value="EPY18501.1"/>
    <property type="molecule type" value="Genomic_DNA"/>
</dbReference>
<comment type="similarity">
    <text evidence="2 6">Belongs to the CTL (choline transporter-like) family.</text>
</comment>
<feature type="transmembrane region" description="Helical" evidence="6">
    <location>
        <begin position="522"/>
        <end position="555"/>
    </location>
</feature>
<name>S9UVG8_9TRYP</name>
<feature type="transmembrane region" description="Helical" evidence="6">
    <location>
        <begin position="194"/>
        <end position="213"/>
    </location>
</feature>
<gene>
    <name evidence="8" type="ORF">STCU_09906</name>
</gene>
<evidence type="ECO:0000256" key="3">
    <source>
        <dbReference type="ARBA" id="ARBA00022692"/>
    </source>
</evidence>
<keyword evidence="4 6" id="KW-1133">Transmembrane helix</keyword>
<dbReference type="InterPro" id="IPR007603">
    <property type="entry name" value="Choline_transptr-like"/>
</dbReference>
<sequence>MYTILSFYRTTKLTTKSNTMDYFKSFAKGTDTNKTTTANANTATAVPVQGNGSRYQDVDGGAYGNNASYPEAQRYNNPDESQAPPVEGEPLFTPTEVAQEPTLSKFKTDGVKDLPFAIVFMAFFLFSVVYGAICYGTYEVKDRRNGYGEESPLYTLKSEVGIASIAVAMALVLGVSGAVGVVLIALVSLFPAKMIFIANVCNAVLTLGMAIYFFAVGTIFGGVLLLVAAVLQLLWVFFSRRHIAFSAELLRMATHVVRKFKMLLVVNLGLTVISFVYVVLWFGALIPSADRAYTDRLKGADYFLFLLLAFTLFWATQVIPNIMHTTTAGVTATWYFVGSAKLVVENGPQTTPQSQLQTHVAIPMEAGADLAEKDQLDVMSAYALPPTVTLKSLSRAVTTSFGSICFGSLLVAIIQFITFLVRSGQNSNDSSACMTFLRCVAICLLNMLENLVRFFNRHAFVYVAMYGTGYIDSAKRTFDLLKNSFWEAWINDCLVGPTLELFAVVAAAVIGVVTGAALHGNVFIGLVAFFIALAVIYLFLTPIFSAVTTLFVCFAEMPEGLRQCNPALYRRLCDADAQRRGNAAAQQ</sequence>
<dbReference type="PANTHER" id="PTHR12385:SF4">
    <property type="entry name" value="PROTEIN PNS1"/>
    <property type="match status" value="1"/>
</dbReference>
<feature type="region of interest" description="Disordered" evidence="7">
    <location>
        <begin position="48"/>
        <end position="87"/>
    </location>
</feature>
<feature type="transmembrane region" description="Helical" evidence="6">
    <location>
        <begin position="493"/>
        <end position="516"/>
    </location>
</feature>
<keyword evidence="5 6" id="KW-0472">Membrane</keyword>
<accession>S9UVG8</accession>
<feature type="transmembrane region" description="Helical" evidence="6">
    <location>
        <begin position="114"/>
        <end position="138"/>
    </location>
</feature>
<feature type="transmembrane region" description="Helical" evidence="6">
    <location>
        <begin position="219"/>
        <end position="239"/>
    </location>
</feature>
<evidence type="ECO:0000256" key="5">
    <source>
        <dbReference type="ARBA" id="ARBA00023136"/>
    </source>
</evidence>
<evidence type="ECO:0000256" key="6">
    <source>
        <dbReference type="RuleBase" id="RU368066"/>
    </source>
</evidence>
<dbReference type="GO" id="GO:0005886">
    <property type="term" value="C:plasma membrane"/>
    <property type="evidence" value="ECO:0007669"/>
    <property type="project" value="UniProtKB-SubCell"/>
</dbReference>
<evidence type="ECO:0000313" key="9">
    <source>
        <dbReference type="Proteomes" id="UP000015354"/>
    </source>
</evidence>
<evidence type="ECO:0000256" key="4">
    <source>
        <dbReference type="ARBA" id="ARBA00022989"/>
    </source>
</evidence>
<feature type="transmembrane region" description="Helical" evidence="6">
    <location>
        <begin position="260"/>
        <end position="282"/>
    </location>
</feature>
<evidence type="ECO:0000256" key="2">
    <source>
        <dbReference type="ARBA" id="ARBA00007168"/>
    </source>
</evidence>
<feature type="transmembrane region" description="Helical" evidence="6">
    <location>
        <begin position="302"/>
        <end position="319"/>
    </location>
</feature>
<dbReference type="OrthoDB" id="44736at2759"/>
<keyword evidence="9" id="KW-1185">Reference proteome</keyword>
<organism evidence="8 9">
    <name type="scientific">Strigomonas culicis</name>
    <dbReference type="NCBI Taxonomy" id="28005"/>
    <lineage>
        <taxon>Eukaryota</taxon>
        <taxon>Discoba</taxon>
        <taxon>Euglenozoa</taxon>
        <taxon>Kinetoplastea</taxon>
        <taxon>Metakinetoplastina</taxon>
        <taxon>Trypanosomatida</taxon>
        <taxon>Trypanosomatidae</taxon>
        <taxon>Strigomonadinae</taxon>
        <taxon>Strigomonas</taxon>
    </lineage>
</organism>
<dbReference type="Pfam" id="PF04515">
    <property type="entry name" value="Choline_transpo"/>
    <property type="match status" value="1"/>
</dbReference>
<dbReference type="GO" id="GO:0022857">
    <property type="term" value="F:transmembrane transporter activity"/>
    <property type="evidence" value="ECO:0007669"/>
    <property type="project" value="UniProtKB-UniRule"/>
</dbReference>
<comment type="subcellular location">
    <subcellularLocation>
        <location evidence="6">Cell membrane</location>
        <topology evidence="6">Multi-pass membrane protein</topology>
    </subcellularLocation>
    <subcellularLocation>
        <location evidence="1">Membrane</location>
        <topology evidence="1">Multi-pass membrane protein</topology>
    </subcellularLocation>
</comment>
<keyword evidence="3 6" id="KW-0812">Transmembrane</keyword>
<reference evidence="8 9" key="1">
    <citation type="journal article" date="2013" name="PLoS ONE">
        <title>Predicting the Proteins of Angomonas deanei, Strigomonas culicis and Their Respective Endosymbionts Reveals New Aspects of the Trypanosomatidae Family.</title>
        <authorList>
            <person name="Motta M.C."/>
            <person name="Martins A.C."/>
            <person name="de Souza S.S."/>
            <person name="Catta-Preta C.M."/>
            <person name="Silva R."/>
            <person name="Klein C.C."/>
            <person name="de Almeida L.G."/>
            <person name="de Lima Cunha O."/>
            <person name="Ciapina L.P."/>
            <person name="Brocchi M."/>
            <person name="Colabardini A.C."/>
            <person name="de Araujo Lima B."/>
            <person name="Machado C.R."/>
            <person name="de Almeida Soares C.M."/>
            <person name="Probst C.M."/>
            <person name="de Menezes C.B."/>
            <person name="Thompson C.E."/>
            <person name="Bartholomeu D.C."/>
            <person name="Gradia D.F."/>
            <person name="Pavoni D.P."/>
            <person name="Grisard E.C."/>
            <person name="Fantinatti-Garboggini F."/>
            <person name="Marchini F.K."/>
            <person name="Rodrigues-Luiz G.F."/>
            <person name="Wagner G."/>
            <person name="Goldman G.H."/>
            <person name="Fietto J.L."/>
            <person name="Elias M.C."/>
            <person name="Goldman M.H."/>
            <person name="Sagot M.F."/>
            <person name="Pereira M."/>
            <person name="Stoco P.H."/>
            <person name="de Mendonca-Neto R.P."/>
            <person name="Teixeira S.M."/>
            <person name="Maciel T.E."/>
            <person name="de Oliveira Mendes T.A."/>
            <person name="Urmenyi T.P."/>
            <person name="de Souza W."/>
            <person name="Schenkman S."/>
            <person name="de Vasconcelos A.T."/>
        </authorList>
    </citation>
    <scope>NUCLEOTIDE SEQUENCE [LARGE SCALE GENOMIC DNA]</scope>
</reference>
<evidence type="ECO:0000256" key="7">
    <source>
        <dbReference type="SAM" id="MobiDB-lite"/>
    </source>
</evidence>
<comment type="function">
    <text evidence="6">Choline transporter.</text>
</comment>
<protein>
    <recommendedName>
        <fullName evidence="6">Choline transporter-like protein</fullName>
    </recommendedName>
</protein>